<name>A0ACC3TW23_9ASCO</name>
<evidence type="ECO:0000313" key="2">
    <source>
        <dbReference type="Proteomes" id="UP001489719"/>
    </source>
</evidence>
<comment type="caution">
    <text evidence="1">The sequence shown here is derived from an EMBL/GenBank/DDBJ whole genome shotgun (WGS) entry which is preliminary data.</text>
</comment>
<evidence type="ECO:0000313" key="1">
    <source>
        <dbReference type="EMBL" id="KAK9325136.1"/>
    </source>
</evidence>
<sequence>MIRVRMPAGVATPVQWLAIDQIADDKGNRTVKITTRGTYQLHGVIKKKLRQTIKAINVALLDTITACGDANRNMVCAGLPYYNALDKELTSYAREKKLLREMLSLMSIPYMEQPTCLESSRSASPCHHTLTSMFLDVGLIAIVDYAGKLTGFNVVAGGGMGITHINTKTYPQTGSVLGYVNKEDAVVVCEKIMLIQRDNGDRMDRKHGRLQYTIDDMGVDVFHQKVEELLGFKFEEHEHSGWSLISTISDGSRMSRDPIILLCLSKMVVLWILLSFG</sequence>
<reference evidence="2" key="1">
    <citation type="journal article" date="2024" name="Front. Bioeng. Biotechnol.">
        <title>Genome-scale model development and genomic sequencing of the oleaginous clade Lipomyces.</title>
        <authorList>
            <person name="Czajka J.J."/>
            <person name="Han Y."/>
            <person name="Kim J."/>
            <person name="Mondo S.J."/>
            <person name="Hofstad B.A."/>
            <person name="Robles A."/>
            <person name="Haridas S."/>
            <person name="Riley R."/>
            <person name="LaButti K."/>
            <person name="Pangilinan J."/>
            <person name="Andreopoulos W."/>
            <person name="Lipzen A."/>
            <person name="Yan J."/>
            <person name="Wang M."/>
            <person name="Ng V."/>
            <person name="Grigoriev I.V."/>
            <person name="Spatafora J.W."/>
            <person name="Magnuson J.K."/>
            <person name="Baker S.E."/>
            <person name="Pomraning K.R."/>
        </authorList>
    </citation>
    <scope>NUCLEOTIDE SEQUENCE [LARGE SCALE GENOMIC DNA]</scope>
    <source>
        <strain evidence="2">CBS 10300</strain>
    </source>
</reference>
<keyword evidence="2" id="KW-1185">Reference proteome</keyword>
<proteinExistence type="predicted"/>
<organism evidence="1 2">
    <name type="scientific">Lipomyces orientalis</name>
    <dbReference type="NCBI Taxonomy" id="1233043"/>
    <lineage>
        <taxon>Eukaryota</taxon>
        <taxon>Fungi</taxon>
        <taxon>Dikarya</taxon>
        <taxon>Ascomycota</taxon>
        <taxon>Saccharomycotina</taxon>
        <taxon>Lipomycetes</taxon>
        <taxon>Lipomycetales</taxon>
        <taxon>Lipomycetaceae</taxon>
        <taxon>Lipomyces</taxon>
    </lineage>
</organism>
<accession>A0ACC3TW23</accession>
<dbReference type="EMBL" id="MU970043">
    <property type="protein sequence ID" value="KAK9325136.1"/>
    <property type="molecule type" value="Genomic_DNA"/>
</dbReference>
<gene>
    <name evidence="1" type="ORF">V1517DRAFT_355908</name>
</gene>
<protein>
    <submittedName>
        <fullName evidence="1">Uncharacterized protein</fullName>
    </submittedName>
</protein>
<dbReference type="Proteomes" id="UP001489719">
    <property type="component" value="Unassembled WGS sequence"/>
</dbReference>